<dbReference type="CDD" id="cd07043">
    <property type="entry name" value="STAS_anti-anti-sigma_factors"/>
    <property type="match status" value="1"/>
</dbReference>
<dbReference type="PROSITE" id="PS50801">
    <property type="entry name" value="STAS"/>
    <property type="match status" value="1"/>
</dbReference>
<evidence type="ECO:0000256" key="1">
    <source>
        <dbReference type="SAM" id="MobiDB-lite"/>
    </source>
</evidence>
<dbReference type="AlphaFoldDB" id="A0A5P2DAM1"/>
<feature type="domain" description="STAS" evidence="2">
    <location>
        <begin position="122"/>
        <end position="210"/>
    </location>
</feature>
<evidence type="ECO:0000313" key="4">
    <source>
        <dbReference type="Proteomes" id="UP000325211"/>
    </source>
</evidence>
<organism evidence="3 4">
    <name type="scientific">Streptomyces venezuelae</name>
    <dbReference type="NCBI Taxonomy" id="54571"/>
    <lineage>
        <taxon>Bacteria</taxon>
        <taxon>Bacillati</taxon>
        <taxon>Actinomycetota</taxon>
        <taxon>Actinomycetes</taxon>
        <taxon>Kitasatosporales</taxon>
        <taxon>Streptomycetaceae</taxon>
        <taxon>Streptomyces</taxon>
    </lineage>
</organism>
<dbReference type="EMBL" id="CP029190">
    <property type="protein sequence ID" value="QES52214.1"/>
    <property type="molecule type" value="Genomic_DNA"/>
</dbReference>
<dbReference type="PANTHER" id="PTHR33495">
    <property type="entry name" value="ANTI-SIGMA FACTOR ANTAGONIST TM_1081-RELATED-RELATED"/>
    <property type="match status" value="1"/>
</dbReference>
<sequence>MGPATGEGTPLPVMTQLLRLGPPWTHGHRHRARRTGRRDRADRPSSAWCSPGAGSRRVPGRGTFGPVAWPCRAFWRVHGIGWTGGARGTARPDGAAGSTEDAMTTAPIDLKTVSCEDRGVRIALAGELDFHTAGQIEPRLQELAESDGRNLDLDLSSLSFCDSAGIDLLVRLSRRCRLAGTRLLLRDVPPLVAKSMRVLGADRDLVLVAS</sequence>
<dbReference type="Pfam" id="PF13466">
    <property type="entry name" value="STAS_2"/>
    <property type="match status" value="1"/>
</dbReference>
<proteinExistence type="predicted"/>
<gene>
    <name evidence="3" type="ORF">DEJ50_06325</name>
</gene>
<dbReference type="InterPro" id="IPR002645">
    <property type="entry name" value="STAS_dom"/>
</dbReference>
<dbReference type="SUPFAM" id="SSF52091">
    <property type="entry name" value="SpoIIaa-like"/>
    <property type="match status" value="1"/>
</dbReference>
<feature type="region of interest" description="Disordered" evidence="1">
    <location>
        <begin position="20"/>
        <end position="62"/>
    </location>
</feature>
<dbReference type="InterPro" id="IPR058548">
    <property type="entry name" value="MlaB-like_STAS"/>
</dbReference>
<dbReference type="OrthoDB" id="5471473at2"/>
<reference evidence="3 4" key="1">
    <citation type="submission" date="2018-05" db="EMBL/GenBank/DDBJ databases">
        <title>Streptomyces venezuelae.</title>
        <authorList>
            <person name="Kim W."/>
            <person name="Lee N."/>
            <person name="Cho B.-K."/>
        </authorList>
    </citation>
    <scope>NUCLEOTIDE SEQUENCE [LARGE SCALE GENOMIC DNA]</scope>
    <source>
        <strain evidence="3 4">ATCC 21782</strain>
    </source>
</reference>
<dbReference type="Proteomes" id="UP000325211">
    <property type="component" value="Chromosome"/>
</dbReference>
<protein>
    <recommendedName>
        <fullName evidence="2">STAS domain-containing protein</fullName>
    </recommendedName>
</protein>
<dbReference type="PANTHER" id="PTHR33495:SF2">
    <property type="entry name" value="ANTI-SIGMA FACTOR ANTAGONIST TM_1081-RELATED"/>
    <property type="match status" value="1"/>
</dbReference>
<accession>A0A5P2DAM1</accession>
<evidence type="ECO:0000259" key="2">
    <source>
        <dbReference type="PROSITE" id="PS50801"/>
    </source>
</evidence>
<dbReference type="GO" id="GO:0043856">
    <property type="term" value="F:anti-sigma factor antagonist activity"/>
    <property type="evidence" value="ECO:0007669"/>
    <property type="project" value="TreeGrafter"/>
</dbReference>
<feature type="compositionally biased region" description="Basic residues" evidence="1">
    <location>
        <begin position="26"/>
        <end position="37"/>
    </location>
</feature>
<name>A0A5P2DAM1_STRVZ</name>
<evidence type="ECO:0000313" key="3">
    <source>
        <dbReference type="EMBL" id="QES52214.1"/>
    </source>
</evidence>
<dbReference type="Gene3D" id="3.30.750.24">
    <property type="entry name" value="STAS domain"/>
    <property type="match status" value="1"/>
</dbReference>
<dbReference type="InterPro" id="IPR036513">
    <property type="entry name" value="STAS_dom_sf"/>
</dbReference>